<evidence type="ECO:0000256" key="5">
    <source>
        <dbReference type="ARBA" id="ARBA00022777"/>
    </source>
</evidence>
<dbReference type="Gene3D" id="3.40.50.2300">
    <property type="match status" value="1"/>
</dbReference>
<dbReference type="InterPro" id="IPR036097">
    <property type="entry name" value="HisK_dim/P_sf"/>
</dbReference>
<evidence type="ECO:0000256" key="6">
    <source>
        <dbReference type="ARBA" id="ARBA00023012"/>
    </source>
</evidence>
<keyword evidence="6" id="KW-0902">Two-component regulatory system</keyword>
<evidence type="ECO:0000259" key="9">
    <source>
        <dbReference type="PROSITE" id="PS50110"/>
    </source>
</evidence>
<name>A0A2J7TG61_METSI</name>
<dbReference type="EC" id="2.7.13.3" evidence="2"/>
<dbReference type="CDD" id="cd00156">
    <property type="entry name" value="REC"/>
    <property type="match status" value="1"/>
</dbReference>
<dbReference type="AlphaFoldDB" id="A0A2J7TG61"/>
<gene>
    <name evidence="10" type="ORF">CR492_11540</name>
</gene>
<comment type="caution">
    <text evidence="10">The sequence shown here is derived from an EMBL/GenBank/DDBJ whole genome shotgun (WGS) entry which is preliminary data.</text>
</comment>
<dbReference type="SMART" id="SM00448">
    <property type="entry name" value="REC"/>
    <property type="match status" value="1"/>
</dbReference>
<evidence type="ECO:0000259" key="8">
    <source>
        <dbReference type="PROSITE" id="PS50109"/>
    </source>
</evidence>
<accession>A0A2J7TG61</accession>
<dbReference type="SMART" id="SM00387">
    <property type="entry name" value="HATPase_c"/>
    <property type="match status" value="1"/>
</dbReference>
<dbReference type="Proteomes" id="UP000236286">
    <property type="component" value="Unassembled WGS sequence"/>
</dbReference>
<dbReference type="InterPro" id="IPR001789">
    <property type="entry name" value="Sig_transdc_resp-reg_receiver"/>
</dbReference>
<dbReference type="Pfam" id="PF02518">
    <property type="entry name" value="HATPase_c"/>
    <property type="match status" value="1"/>
</dbReference>
<proteinExistence type="predicted"/>
<dbReference type="InterPro" id="IPR011006">
    <property type="entry name" value="CheY-like_superfamily"/>
</dbReference>
<dbReference type="Gene3D" id="1.10.287.130">
    <property type="match status" value="1"/>
</dbReference>
<dbReference type="InterPro" id="IPR050736">
    <property type="entry name" value="Sensor_HK_Regulatory"/>
</dbReference>
<sequence>MTIFDFSAPGAARTPPFEPSAEQQEAAALRAEIARLRRVNSVLMDRVENDMSAKSNNAFTLFQAAITLENRVAERTAELTNLTHQLFQQISERCAAEKALLAAKGDAEKANLSKTRFLAAASHDLHQPLNVARLFLGMLGEHVAGFPDPQSRGCELVANIEAALDTVDELVCTLVDISRLDAGVWPVEFSSFPLQPLLDRLRQDYEPQAEAVGLRLRTVASAASVHSDRVLIERVLRNFISNALRYTAQGSILIGCRKRGAEIVIEVHDTGVGVAEDNLKLIFEEFRQIGAAAREGDRGLGLGLAITERIARLIDAKIEVRSTLGRGSRFALRLRSSEAPPAVPEPIAEPGGASLAGLCVVVIDNDMRLRNALSALLRSWNCITIAVRSPHAAITALIAARKAPQLVIADYHLDNGVFGTQAVAAMREAFGQELQALIVSSDSSGELQRALKRQGYDFLAKTAPPMRLRAMLSALASRRAASAASQQSSSP</sequence>
<dbReference type="SUPFAM" id="SSF55874">
    <property type="entry name" value="ATPase domain of HSP90 chaperone/DNA topoisomerase II/histidine kinase"/>
    <property type="match status" value="1"/>
</dbReference>
<evidence type="ECO:0000313" key="11">
    <source>
        <dbReference type="Proteomes" id="UP000236286"/>
    </source>
</evidence>
<dbReference type="RefSeq" id="WP_102843900.1">
    <property type="nucleotide sequence ID" value="NZ_PDZR01000012.1"/>
</dbReference>
<dbReference type="SUPFAM" id="SSF52172">
    <property type="entry name" value="CheY-like"/>
    <property type="match status" value="1"/>
</dbReference>
<evidence type="ECO:0000313" key="10">
    <source>
        <dbReference type="EMBL" id="PNG25746.1"/>
    </source>
</evidence>
<dbReference type="CDD" id="cd00082">
    <property type="entry name" value="HisKA"/>
    <property type="match status" value="1"/>
</dbReference>
<dbReference type="PROSITE" id="PS50110">
    <property type="entry name" value="RESPONSE_REGULATORY"/>
    <property type="match status" value="1"/>
</dbReference>
<dbReference type="Gene3D" id="3.30.565.10">
    <property type="entry name" value="Histidine kinase-like ATPase, C-terminal domain"/>
    <property type="match status" value="1"/>
</dbReference>
<dbReference type="InterPro" id="IPR004358">
    <property type="entry name" value="Sig_transdc_His_kin-like_C"/>
</dbReference>
<evidence type="ECO:0000256" key="1">
    <source>
        <dbReference type="ARBA" id="ARBA00000085"/>
    </source>
</evidence>
<feature type="modified residue" description="4-aspartylphosphate" evidence="7">
    <location>
        <position position="410"/>
    </location>
</feature>
<evidence type="ECO:0000256" key="7">
    <source>
        <dbReference type="PROSITE-ProRule" id="PRU00169"/>
    </source>
</evidence>
<dbReference type="PROSITE" id="PS50109">
    <property type="entry name" value="HIS_KIN"/>
    <property type="match status" value="1"/>
</dbReference>
<dbReference type="InterPro" id="IPR005467">
    <property type="entry name" value="His_kinase_dom"/>
</dbReference>
<dbReference type="SUPFAM" id="SSF47384">
    <property type="entry name" value="Homodimeric domain of signal transducing histidine kinase"/>
    <property type="match status" value="1"/>
</dbReference>
<evidence type="ECO:0000256" key="3">
    <source>
        <dbReference type="ARBA" id="ARBA00022553"/>
    </source>
</evidence>
<feature type="domain" description="Response regulatory" evidence="9">
    <location>
        <begin position="359"/>
        <end position="476"/>
    </location>
</feature>
<dbReference type="EMBL" id="PDZR01000012">
    <property type="protein sequence ID" value="PNG25746.1"/>
    <property type="molecule type" value="Genomic_DNA"/>
</dbReference>
<dbReference type="GO" id="GO:0000155">
    <property type="term" value="F:phosphorelay sensor kinase activity"/>
    <property type="evidence" value="ECO:0007669"/>
    <property type="project" value="InterPro"/>
</dbReference>
<reference evidence="10 11" key="1">
    <citation type="submission" date="2017-10" db="EMBL/GenBank/DDBJ databases">
        <title>Genome announcement of Methylocella silvestris TVC from permafrost.</title>
        <authorList>
            <person name="Wang J."/>
            <person name="Geng K."/>
            <person name="Ul-Haque F."/>
            <person name="Crombie A.T."/>
            <person name="Street L.E."/>
            <person name="Wookey P.A."/>
            <person name="Murrell J.C."/>
            <person name="Pratscher J."/>
        </authorList>
    </citation>
    <scope>NUCLEOTIDE SEQUENCE [LARGE SCALE GENOMIC DNA]</scope>
    <source>
        <strain evidence="10 11">TVC</strain>
    </source>
</reference>
<dbReference type="PRINTS" id="PR00344">
    <property type="entry name" value="BCTRLSENSOR"/>
</dbReference>
<dbReference type="InterPro" id="IPR036890">
    <property type="entry name" value="HATPase_C_sf"/>
</dbReference>
<dbReference type="OrthoDB" id="9764438at2"/>
<dbReference type="Pfam" id="PF00072">
    <property type="entry name" value="Response_reg"/>
    <property type="match status" value="1"/>
</dbReference>
<dbReference type="PANTHER" id="PTHR43711:SF31">
    <property type="entry name" value="HISTIDINE KINASE"/>
    <property type="match status" value="1"/>
</dbReference>
<keyword evidence="3 7" id="KW-0597">Phosphoprotein</keyword>
<dbReference type="InterPro" id="IPR003594">
    <property type="entry name" value="HATPase_dom"/>
</dbReference>
<keyword evidence="4" id="KW-0808">Transferase</keyword>
<dbReference type="PANTHER" id="PTHR43711">
    <property type="entry name" value="TWO-COMPONENT HISTIDINE KINASE"/>
    <property type="match status" value="1"/>
</dbReference>
<organism evidence="10 11">
    <name type="scientific">Methylocella silvestris</name>
    <dbReference type="NCBI Taxonomy" id="199596"/>
    <lineage>
        <taxon>Bacteria</taxon>
        <taxon>Pseudomonadati</taxon>
        <taxon>Pseudomonadota</taxon>
        <taxon>Alphaproteobacteria</taxon>
        <taxon>Hyphomicrobiales</taxon>
        <taxon>Beijerinckiaceae</taxon>
        <taxon>Methylocella</taxon>
    </lineage>
</organism>
<dbReference type="Pfam" id="PF00512">
    <property type="entry name" value="HisKA"/>
    <property type="match status" value="1"/>
</dbReference>
<dbReference type="SMART" id="SM00388">
    <property type="entry name" value="HisKA"/>
    <property type="match status" value="1"/>
</dbReference>
<keyword evidence="5 10" id="KW-0418">Kinase</keyword>
<feature type="domain" description="Histidine kinase" evidence="8">
    <location>
        <begin position="120"/>
        <end position="338"/>
    </location>
</feature>
<dbReference type="FunFam" id="3.30.565.10:FF:000049">
    <property type="entry name" value="Two-component sensor histidine kinase"/>
    <property type="match status" value="1"/>
</dbReference>
<evidence type="ECO:0000256" key="4">
    <source>
        <dbReference type="ARBA" id="ARBA00022679"/>
    </source>
</evidence>
<comment type="catalytic activity">
    <reaction evidence="1">
        <text>ATP + protein L-histidine = ADP + protein N-phospho-L-histidine.</text>
        <dbReference type="EC" id="2.7.13.3"/>
    </reaction>
</comment>
<protein>
    <recommendedName>
        <fullName evidence="2">histidine kinase</fullName>
        <ecNumber evidence="2">2.7.13.3</ecNumber>
    </recommendedName>
</protein>
<dbReference type="InterPro" id="IPR003661">
    <property type="entry name" value="HisK_dim/P_dom"/>
</dbReference>
<evidence type="ECO:0000256" key="2">
    <source>
        <dbReference type="ARBA" id="ARBA00012438"/>
    </source>
</evidence>